<sequence>MEVEQVLHMNGGCGRTSYSNNSLHQRAAILWVKPILDASIEKLCCSNLPAECLRIADLGCSSGPNTLLVVSNVIDMIQNTCQKLNCRPPSLQVFLNDLPQNDFNTVFKSLPSFYKKLEERKWLEPCFIAGMPGSFYGRLFPQSSINFFHSSYSLHWISKVPKGLVTKGGLNEGNICIAKTSPPSVFNEYFEQFKKDFRVFLRSRAEELVPQGRMVLTIRGSINSHEPLSIFEFLGLKINDMVLEGLIEKKNLDYFNIPYYEPTMEELMELIETEGSFRLPDHQVFKRDWDSSIKEADSGLGKKARAGILSTQIRSVVEPLLISHFGEGLMEDLFHRFEKDVLDHMEKEKCQSIDIVLSLTKEY</sequence>
<protein>
    <submittedName>
        <fullName evidence="5">Putative methyltransferase</fullName>
        <ecNumber evidence="5">2.1.1.-</ecNumber>
    </submittedName>
</protein>
<dbReference type="InterPro" id="IPR005299">
    <property type="entry name" value="MeTrfase_7"/>
</dbReference>
<dbReference type="OMA" id="YMELHEG"/>
<organism evidence="5 6">
    <name type="scientific">Rosa chinensis</name>
    <name type="common">China rose</name>
    <dbReference type="NCBI Taxonomy" id="74649"/>
    <lineage>
        <taxon>Eukaryota</taxon>
        <taxon>Viridiplantae</taxon>
        <taxon>Streptophyta</taxon>
        <taxon>Embryophyta</taxon>
        <taxon>Tracheophyta</taxon>
        <taxon>Spermatophyta</taxon>
        <taxon>Magnoliopsida</taxon>
        <taxon>eudicotyledons</taxon>
        <taxon>Gunneridae</taxon>
        <taxon>Pentapetalae</taxon>
        <taxon>rosids</taxon>
        <taxon>fabids</taxon>
        <taxon>Rosales</taxon>
        <taxon>Rosaceae</taxon>
        <taxon>Rosoideae</taxon>
        <taxon>Rosoideae incertae sedis</taxon>
        <taxon>Rosa</taxon>
    </lineage>
</organism>
<comment type="caution">
    <text evidence="5">The sequence shown here is derived from an EMBL/GenBank/DDBJ whole genome shotgun (WGS) entry which is preliminary data.</text>
</comment>
<dbReference type="GO" id="GO:0046872">
    <property type="term" value="F:metal ion binding"/>
    <property type="evidence" value="ECO:0007669"/>
    <property type="project" value="UniProtKB-KW"/>
</dbReference>
<dbReference type="InterPro" id="IPR029063">
    <property type="entry name" value="SAM-dependent_MTases_sf"/>
</dbReference>
<accession>A0A2P6S9U6</accession>
<dbReference type="Gramene" id="PRQ55426">
    <property type="protein sequence ID" value="PRQ55426"/>
    <property type="gene ID" value="RchiOBHm_Chr1g0324421"/>
</dbReference>
<name>A0A2P6S9U6_ROSCH</name>
<dbReference type="GO" id="GO:0008168">
    <property type="term" value="F:methyltransferase activity"/>
    <property type="evidence" value="ECO:0007669"/>
    <property type="project" value="UniProtKB-KW"/>
</dbReference>
<evidence type="ECO:0000256" key="1">
    <source>
        <dbReference type="ARBA" id="ARBA00022603"/>
    </source>
</evidence>
<dbReference type="EC" id="2.1.1.-" evidence="5"/>
<evidence type="ECO:0000256" key="2">
    <source>
        <dbReference type="ARBA" id="ARBA00022679"/>
    </source>
</evidence>
<keyword evidence="6" id="KW-1185">Reference proteome</keyword>
<keyword evidence="2 5" id="KW-0808">Transferase</keyword>
<evidence type="ECO:0000256" key="4">
    <source>
        <dbReference type="ARBA" id="ARBA00022842"/>
    </source>
</evidence>
<dbReference type="Gene3D" id="1.10.1200.270">
    <property type="entry name" value="Methyltransferase, alpha-helical capping domain"/>
    <property type="match status" value="1"/>
</dbReference>
<evidence type="ECO:0000256" key="3">
    <source>
        <dbReference type="ARBA" id="ARBA00022723"/>
    </source>
</evidence>
<dbReference type="SUPFAM" id="SSF53335">
    <property type="entry name" value="S-adenosyl-L-methionine-dependent methyltransferases"/>
    <property type="match status" value="1"/>
</dbReference>
<reference evidence="5 6" key="1">
    <citation type="journal article" date="2018" name="Nat. Genet.">
        <title>The Rosa genome provides new insights in the design of modern roses.</title>
        <authorList>
            <person name="Bendahmane M."/>
        </authorList>
    </citation>
    <scope>NUCLEOTIDE SEQUENCE [LARGE SCALE GENOMIC DNA]</scope>
    <source>
        <strain evidence="6">cv. Old Blush</strain>
    </source>
</reference>
<dbReference type="GO" id="GO:0032259">
    <property type="term" value="P:methylation"/>
    <property type="evidence" value="ECO:0007669"/>
    <property type="project" value="UniProtKB-KW"/>
</dbReference>
<dbReference type="OrthoDB" id="1523883at2759"/>
<dbReference type="Pfam" id="PF03492">
    <property type="entry name" value="Methyltransf_7"/>
    <property type="match status" value="1"/>
</dbReference>
<keyword evidence="1 5" id="KW-0489">Methyltransferase</keyword>
<dbReference type="PANTHER" id="PTHR31009">
    <property type="entry name" value="S-ADENOSYL-L-METHIONINE:CARBOXYL METHYLTRANSFERASE FAMILY PROTEIN"/>
    <property type="match status" value="1"/>
</dbReference>
<evidence type="ECO:0000313" key="6">
    <source>
        <dbReference type="Proteomes" id="UP000238479"/>
    </source>
</evidence>
<dbReference type="Gene3D" id="3.40.50.150">
    <property type="entry name" value="Vaccinia Virus protein VP39"/>
    <property type="match status" value="1"/>
</dbReference>
<evidence type="ECO:0000313" key="5">
    <source>
        <dbReference type="EMBL" id="PRQ55426.1"/>
    </source>
</evidence>
<keyword evidence="4" id="KW-0460">Magnesium</keyword>
<keyword evidence="3" id="KW-0479">Metal-binding</keyword>
<dbReference type="EMBL" id="PDCK01000039">
    <property type="protein sequence ID" value="PRQ55426.1"/>
    <property type="molecule type" value="Genomic_DNA"/>
</dbReference>
<dbReference type="InterPro" id="IPR042086">
    <property type="entry name" value="MeTrfase_capping"/>
</dbReference>
<dbReference type="AlphaFoldDB" id="A0A2P6S9U6"/>
<gene>
    <name evidence="5" type="ORF">RchiOBHm_Chr1g0324421</name>
</gene>
<dbReference type="Proteomes" id="UP000238479">
    <property type="component" value="Chromosome 1"/>
</dbReference>
<proteinExistence type="predicted"/>